<sequence>MLAKALACDPAEQRGEMREPVSSRGRRKLSRRYDGDESSPTQNVELAADQTETGADHPTTRDWWRMEHGNDDNDHDTEQATEYLCPQHKVLSTFKKTPSIPNYRNIYHDLELNYDVYCRGGTREGKRKGLTPFQIETTWRSPATPLGLIDQLSKSLLNQGVIVSKLLFSTGN</sequence>
<dbReference type="OrthoDB" id="10003767at2759"/>
<dbReference type="VEuPathDB" id="FungiDB:I7I52_10878"/>
<dbReference type="EMBL" id="JAEVHI010000002">
    <property type="protein sequence ID" value="KAG5300301.1"/>
    <property type="molecule type" value="Genomic_DNA"/>
</dbReference>
<dbReference type="Proteomes" id="UP000670092">
    <property type="component" value="Unassembled WGS sequence"/>
</dbReference>
<feature type="region of interest" description="Disordered" evidence="1">
    <location>
        <begin position="1"/>
        <end position="63"/>
    </location>
</feature>
<protein>
    <submittedName>
        <fullName evidence="2">Phosphotransferase enzyme family protein</fullName>
    </submittedName>
</protein>
<feature type="compositionally biased region" description="Basic and acidic residues" evidence="1">
    <location>
        <begin position="11"/>
        <end position="21"/>
    </location>
</feature>
<evidence type="ECO:0000313" key="3">
    <source>
        <dbReference type="Proteomes" id="UP000670092"/>
    </source>
</evidence>
<keyword evidence="2" id="KW-0808">Transferase</keyword>
<evidence type="ECO:0000313" key="2">
    <source>
        <dbReference type="EMBL" id="KAG5300301.1"/>
    </source>
</evidence>
<accession>A0A8H8D3F4</accession>
<feature type="compositionally biased region" description="Basic and acidic residues" evidence="1">
    <location>
        <begin position="54"/>
        <end position="63"/>
    </location>
</feature>
<proteinExistence type="predicted"/>
<comment type="caution">
    <text evidence="2">The sequence shown here is derived from an EMBL/GenBank/DDBJ whole genome shotgun (WGS) entry which is preliminary data.</text>
</comment>
<reference evidence="2 3" key="1">
    <citation type="submission" date="2021-01" db="EMBL/GenBank/DDBJ databases">
        <title>Chromosome-level genome assembly of a human fungal pathogen reveals clustering of transcriptionally co-regulated genes.</title>
        <authorList>
            <person name="Voorhies M."/>
            <person name="Cohen S."/>
            <person name="Shea T.P."/>
            <person name="Petrus S."/>
            <person name="Munoz J.F."/>
            <person name="Poplawski S."/>
            <person name="Goldman W.E."/>
            <person name="Michael T."/>
            <person name="Cuomo C.A."/>
            <person name="Sil A."/>
            <person name="Beyhan S."/>
        </authorList>
    </citation>
    <scope>NUCLEOTIDE SEQUENCE [LARGE SCALE GENOMIC DNA]</scope>
    <source>
        <strain evidence="2 3">G184AR</strain>
    </source>
</reference>
<name>A0A8H8D3F4_AJECA</name>
<organism evidence="2 3">
    <name type="scientific">Ajellomyces capsulatus</name>
    <name type="common">Darling's disease fungus</name>
    <name type="synonym">Histoplasma capsulatum</name>
    <dbReference type="NCBI Taxonomy" id="5037"/>
    <lineage>
        <taxon>Eukaryota</taxon>
        <taxon>Fungi</taxon>
        <taxon>Dikarya</taxon>
        <taxon>Ascomycota</taxon>
        <taxon>Pezizomycotina</taxon>
        <taxon>Eurotiomycetes</taxon>
        <taxon>Eurotiomycetidae</taxon>
        <taxon>Onygenales</taxon>
        <taxon>Ajellomycetaceae</taxon>
        <taxon>Histoplasma</taxon>
    </lineage>
</organism>
<gene>
    <name evidence="2" type="ORF">I7I52_10878</name>
</gene>
<dbReference type="AlphaFoldDB" id="A0A8H8D3F4"/>
<dbReference type="GO" id="GO:0016740">
    <property type="term" value="F:transferase activity"/>
    <property type="evidence" value="ECO:0007669"/>
    <property type="project" value="UniProtKB-KW"/>
</dbReference>
<evidence type="ECO:0000256" key="1">
    <source>
        <dbReference type="SAM" id="MobiDB-lite"/>
    </source>
</evidence>